<protein>
    <submittedName>
        <fullName evidence="2">Uncharacterized protein</fullName>
    </submittedName>
</protein>
<evidence type="ECO:0000313" key="2">
    <source>
        <dbReference type="EMBL" id="EMD30939.1"/>
    </source>
</evidence>
<reference evidence="2 3" key="1">
    <citation type="journal article" date="2012" name="Proc. Natl. Acad. Sci. U.S.A.">
        <title>Comparative genomics of Ceriporiopsis subvermispora and Phanerochaete chrysosporium provide insight into selective ligninolysis.</title>
        <authorList>
            <person name="Fernandez-Fueyo E."/>
            <person name="Ruiz-Duenas F.J."/>
            <person name="Ferreira P."/>
            <person name="Floudas D."/>
            <person name="Hibbett D.S."/>
            <person name="Canessa P."/>
            <person name="Larrondo L.F."/>
            <person name="James T.Y."/>
            <person name="Seelenfreund D."/>
            <person name="Lobos S."/>
            <person name="Polanco R."/>
            <person name="Tello M."/>
            <person name="Honda Y."/>
            <person name="Watanabe T."/>
            <person name="Watanabe T."/>
            <person name="Ryu J.S."/>
            <person name="Kubicek C.P."/>
            <person name="Schmoll M."/>
            <person name="Gaskell J."/>
            <person name="Hammel K.E."/>
            <person name="St John F.J."/>
            <person name="Vanden Wymelenberg A."/>
            <person name="Sabat G."/>
            <person name="Splinter BonDurant S."/>
            <person name="Syed K."/>
            <person name="Yadav J.S."/>
            <person name="Doddapaneni H."/>
            <person name="Subramanian V."/>
            <person name="Lavin J.L."/>
            <person name="Oguiza J.A."/>
            <person name="Perez G."/>
            <person name="Pisabarro A.G."/>
            <person name="Ramirez L."/>
            <person name="Santoyo F."/>
            <person name="Master E."/>
            <person name="Coutinho P.M."/>
            <person name="Henrissat B."/>
            <person name="Lombard V."/>
            <person name="Magnuson J.K."/>
            <person name="Kuees U."/>
            <person name="Hori C."/>
            <person name="Igarashi K."/>
            <person name="Samejima M."/>
            <person name="Held B.W."/>
            <person name="Barry K.W."/>
            <person name="LaButti K.M."/>
            <person name="Lapidus A."/>
            <person name="Lindquist E.A."/>
            <person name="Lucas S.M."/>
            <person name="Riley R."/>
            <person name="Salamov A.A."/>
            <person name="Hoffmeister D."/>
            <person name="Schwenk D."/>
            <person name="Hadar Y."/>
            <person name="Yarden O."/>
            <person name="de Vries R.P."/>
            <person name="Wiebenga A."/>
            <person name="Stenlid J."/>
            <person name="Eastwood D."/>
            <person name="Grigoriev I.V."/>
            <person name="Berka R.M."/>
            <person name="Blanchette R.A."/>
            <person name="Kersten P."/>
            <person name="Martinez A.T."/>
            <person name="Vicuna R."/>
            <person name="Cullen D."/>
        </authorList>
    </citation>
    <scope>NUCLEOTIDE SEQUENCE [LARGE SCALE GENOMIC DNA]</scope>
    <source>
        <strain evidence="2 3">B</strain>
    </source>
</reference>
<organism evidence="2 3">
    <name type="scientific">Ceriporiopsis subvermispora (strain B)</name>
    <name type="common">White-rot fungus</name>
    <name type="synonym">Gelatoporia subvermispora</name>
    <dbReference type="NCBI Taxonomy" id="914234"/>
    <lineage>
        <taxon>Eukaryota</taxon>
        <taxon>Fungi</taxon>
        <taxon>Dikarya</taxon>
        <taxon>Basidiomycota</taxon>
        <taxon>Agaricomycotina</taxon>
        <taxon>Agaricomycetes</taxon>
        <taxon>Polyporales</taxon>
        <taxon>Gelatoporiaceae</taxon>
        <taxon>Gelatoporia</taxon>
    </lineage>
</organism>
<feature type="compositionally biased region" description="Polar residues" evidence="1">
    <location>
        <begin position="59"/>
        <end position="68"/>
    </location>
</feature>
<gene>
    <name evidence="2" type="ORF">CERSUDRAFT_100856</name>
</gene>
<accession>M2P6M9</accession>
<evidence type="ECO:0000256" key="1">
    <source>
        <dbReference type="SAM" id="MobiDB-lite"/>
    </source>
</evidence>
<evidence type="ECO:0000313" key="3">
    <source>
        <dbReference type="Proteomes" id="UP000016930"/>
    </source>
</evidence>
<feature type="region of interest" description="Disordered" evidence="1">
    <location>
        <begin position="132"/>
        <end position="165"/>
    </location>
</feature>
<keyword evidence="3" id="KW-1185">Reference proteome</keyword>
<dbReference type="AlphaFoldDB" id="M2P6M9"/>
<dbReference type="EMBL" id="KB445828">
    <property type="protein sequence ID" value="EMD30939.1"/>
    <property type="molecule type" value="Genomic_DNA"/>
</dbReference>
<dbReference type="Proteomes" id="UP000016930">
    <property type="component" value="Unassembled WGS sequence"/>
</dbReference>
<name>M2P6M9_CERS8</name>
<proteinExistence type="predicted"/>
<sequence>MATNELNARISTHQTRPISNRNQLRAFCTAPPRPHQQRSPGVGNTPSGLPGHQQPKYWPQSSDLSLQTAPGGRFKSPGARYAYAAGRSIGGASAVALRAAAVVPLPAPRSGRGRFAQAVKLQQLIKRRARCPGSSSHLARTAAAPPRHCGSREPAATRTLPASPRNAKSECRRLLDTAFRAQRLVRGIETEHDLQIVDATPSPQPQRGAIDLEKVVAIAGLAEVGPRNNFAVVPQSLVAISTRAPHRIKIV</sequence>
<dbReference type="HOGENOM" id="CLU_1106991_0_0_1"/>
<feature type="region of interest" description="Disordered" evidence="1">
    <location>
        <begin position="30"/>
        <end position="71"/>
    </location>
</feature>
<feature type="compositionally biased region" description="Polar residues" evidence="1">
    <location>
        <begin position="37"/>
        <end position="47"/>
    </location>
</feature>